<dbReference type="GO" id="GO:0004672">
    <property type="term" value="F:protein kinase activity"/>
    <property type="evidence" value="ECO:0007669"/>
    <property type="project" value="InterPro"/>
</dbReference>
<name>A0A397STS6_9GLOM</name>
<dbReference type="OrthoDB" id="2441719at2759"/>
<dbReference type="EMBL" id="QKYT01000268">
    <property type="protein sequence ID" value="RIA88329.1"/>
    <property type="molecule type" value="Genomic_DNA"/>
</dbReference>
<organism evidence="2 3">
    <name type="scientific">Glomus cerebriforme</name>
    <dbReference type="NCBI Taxonomy" id="658196"/>
    <lineage>
        <taxon>Eukaryota</taxon>
        <taxon>Fungi</taxon>
        <taxon>Fungi incertae sedis</taxon>
        <taxon>Mucoromycota</taxon>
        <taxon>Glomeromycotina</taxon>
        <taxon>Glomeromycetes</taxon>
        <taxon>Glomerales</taxon>
        <taxon>Glomeraceae</taxon>
        <taxon>Glomus</taxon>
    </lineage>
</organism>
<dbReference type="GO" id="GO:0005524">
    <property type="term" value="F:ATP binding"/>
    <property type="evidence" value="ECO:0007669"/>
    <property type="project" value="InterPro"/>
</dbReference>
<dbReference type="InterPro" id="IPR000719">
    <property type="entry name" value="Prot_kinase_dom"/>
</dbReference>
<dbReference type="SUPFAM" id="SSF56112">
    <property type="entry name" value="Protein kinase-like (PK-like)"/>
    <property type="match status" value="1"/>
</dbReference>
<protein>
    <recommendedName>
        <fullName evidence="1">Protein kinase domain-containing protein</fullName>
    </recommendedName>
</protein>
<evidence type="ECO:0000313" key="2">
    <source>
        <dbReference type="EMBL" id="RIA88329.1"/>
    </source>
</evidence>
<keyword evidence="3" id="KW-1185">Reference proteome</keyword>
<dbReference type="InterPro" id="IPR011009">
    <property type="entry name" value="Kinase-like_dom_sf"/>
</dbReference>
<gene>
    <name evidence="2" type="ORF">C1645_739468</name>
</gene>
<dbReference type="STRING" id="658196.A0A397STS6"/>
<feature type="domain" description="Protein kinase" evidence="1">
    <location>
        <begin position="1"/>
        <end position="134"/>
    </location>
</feature>
<accession>A0A397STS6</accession>
<evidence type="ECO:0000313" key="3">
    <source>
        <dbReference type="Proteomes" id="UP000265703"/>
    </source>
</evidence>
<sequence length="134" mass="15581">MELPKYSGTIHPQEWLKQIKSHLQIQLWDILQCFGITQDPNTNNYMMVLFYCNDGNLRNYLNISEDYINYISKIENLFFIARGLLDIHNSGKVHKDFHSDAIQSATANPISDCLDVQLSELDLNEIDQDDENDE</sequence>
<dbReference type="InterPro" id="IPR001245">
    <property type="entry name" value="Ser-Thr/Tyr_kinase_cat_dom"/>
</dbReference>
<dbReference type="Pfam" id="PF07714">
    <property type="entry name" value="PK_Tyr_Ser-Thr"/>
    <property type="match status" value="1"/>
</dbReference>
<dbReference type="PROSITE" id="PS50011">
    <property type="entry name" value="PROTEIN_KINASE_DOM"/>
    <property type="match status" value="1"/>
</dbReference>
<reference evidence="2 3" key="1">
    <citation type="submission" date="2018-06" db="EMBL/GenBank/DDBJ databases">
        <title>Comparative genomics reveals the genomic features of Rhizophagus irregularis, R. cerebriforme, R. diaphanum and Gigaspora rosea, and their symbiotic lifestyle signature.</title>
        <authorList>
            <person name="Morin E."/>
            <person name="San Clemente H."/>
            <person name="Chen E.C.H."/>
            <person name="De La Providencia I."/>
            <person name="Hainaut M."/>
            <person name="Kuo A."/>
            <person name="Kohler A."/>
            <person name="Murat C."/>
            <person name="Tang N."/>
            <person name="Roy S."/>
            <person name="Loubradou J."/>
            <person name="Henrissat B."/>
            <person name="Grigoriev I.V."/>
            <person name="Corradi N."/>
            <person name="Roux C."/>
            <person name="Martin F.M."/>
        </authorList>
    </citation>
    <scope>NUCLEOTIDE SEQUENCE [LARGE SCALE GENOMIC DNA]</scope>
    <source>
        <strain evidence="2 3">DAOM 227022</strain>
    </source>
</reference>
<dbReference type="Proteomes" id="UP000265703">
    <property type="component" value="Unassembled WGS sequence"/>
</dbReference>
<dbReference type="Gene3D" id="1.10.510.10">
    <property type="entry name" value="Transferase(Phosphotransferase) domain 1"/>
    <property type="match status" value="1"/>
</dbReference>
<evidence type="ECO:0000259" key="1">
    <source>
        <dbReference type="PROSITE" id="PS50011"/>
    </source>
</evidence>
<dbReference type="AlphaFoldDB" id="A0A397STS6"/>
<comment type="caution">
    <text evidence="2">The sequence shown here is derived from an EMBL/GenBank/DDBJ whole genome shotgun (WGS) entry which is preliminary data.</text>
</comment>
<proteinExistence type="predicted"/>